<dbReference type="AlphaFoldDB" id="A0A401YKT6"/>
<name>A0A401YKT6_9ACTN</name>
<dbReference type="OrthoDB" id="4350019at2"/>
<organism evidence="2 3">
    <name type="scientific">Embleya hyalina</name>
    <dbReference type="NCBI Taxonomy" id="516124"/>
    <lineage>
        <taxon>Bacteria</taxon>
        <taxon>Bacillati</taxon>
        <taxon>Actinomycetota</taxon>
        <taxon>Actinomycetes</taxon>
        <taxon>Kitasatosporales</taxon>
        <taxon>Streptomycetaceae</taxon>
        <taxon>Embleya</taxon>
    </lineage>
</organism>
<comment type="caution">
    <text evidence="2">The sequence shown here is derived from an EMBL/GenBank/DDBJ whole genome shotgun (WGS) entry which is preliminary data.</text>
</comment>
<gene>
    <name evidence="2" type="ORF">EHYA_02876</name>
</gene>
<dbReference type="Proteomes" id="UP000286931">
    <property type="component" value="Unassembled WGS sequence"/>
</dbReference>
<evidence type="ECO:0000313" key="2">
    <source>
        <dbReference type="EMBL" id="GCD95206.1"/>
    </source>
</evidence>
<evidence type="ECO:0000256" key="1">
    <source>
        <dbReference type="SAM" id="MobiDB-lite"/>
    </source>
</evidence>
<protein>
    <submittedName>
        <fullName evidence="2">Uncharacterized protein</fullName>
    </submittedName>
</protein>
<reference evidence="2 3" key="1">
    <citation type="submission" date="2018-12" db="EMBL/GenBank/DDBJ databases">
        <title>Draft genome sequence of Embleya hyalina NBRC 13850T.</title>
        <authorList>
            <person name="Komaki H."/>
            <person name="Hosoyama A."/>
            <person name="Kimura A."/>
            <person name="Ichikawa N."/>
            <person name="Tamura T."/>
        </authorList>
    </citation>
    <scope>NUCLEOTIDE SEQUENCE [LARGE SCALE GENOMIC DNA]</scope>
    <source>
        <strain evidence="2 3">NBRC 13850</strain>
    </source>
</reference>
<accession>A0A401YKT6</accession>
<proteinExistence type="predicted"/>
<sequence length="588" mass="63504">MSKTAIIALLAELNDVDGSIFARMREEMPAALRETETLPPALVHDALRRADEAALFAIAGNLGLPRGALAELYTGPALPALRALRALAPKNPRAYTEVTRGLGELMEHHLGDSTAAWGRLLAALPTCATSLGAAIEAAGAGEEAADLRVPADLRAEFRQLLLLAPSELLAELLPALRPHTVRDLLRFGAEVPPAVLTELIARATPAQRLALARARRARPEVAGALIDLGDSALNAAVYLNPRTGPAIRARIMASATPLHPTVAERVCRDWAITIRLPALWSGDPLLVRSALLRRGALGLPLSECLAIWQERGVEGLRPYTHHVVPMPTGRQAQPFRAPRYRLVLLITLLRLGERAGPRAALDLVTDLGLPEPLAARCRELLAGPDPLDRMRAEVAAAGGTRRLARRLRGHLPGVGWPMIETPVVDWAEIRRAHRRNPFGDRALALLLDQDGCPAELRRAAEAVPRAPYRSRPGRWPTPVTWTDPRGVHRRTPEEQTIATELATGRVPLAEVLTRPRAAAAAELLGRCEAIAPDARAARELRERFRALMAGRVAPADRVPFAVVALRLLPDFEGSLTELVTTAAGAART</sequence>
<keyword evidence="3" id="KW-1185">Reference proteome</keyword>
<feature type="region of interest" description="Disordered" evidence="1">
    <location>
        <begin position="467"/>
        <end position="487"/>
    </location>
</feature>
<dbReference type="RefSeq" id="WP_126637348.1">
    <property type="nucleotide sequence ID" value="NZ_BIFH01000017.1"/>
</dbReference>
<evidence type="ECO:0000313" key="3">
    <source>
        <dbReference type="Proteomes" id="UP000286931"/>
    </source>
</evidence>
<dbReference type="EMBL" id="BIFH01000017">
    <property type="protein sequence ID" value="GCD95206.1"/>
    <property type="molecule type" value="Genomic_DNA"/>
</dbReference>